<protein>
    <submittedName>
        <fullName evidence="1">Uncharacterized protein</fullName>
    </submittedName>
</protein>
<accession>A0ABQ1BAU8</accession>
<dbReference type="EMBL" id="BLKG01000144">
    <property type="protein sequence ID" value="GFF97187.1"/>
    <property type="molecule type" value="Genomic_DNA"/>
</dbReference>
<organism evidence="1 2">
    <name type="scientific">Aspergillus udagawae</name>
    <dbReference type="NCBI Taxonomy" id="91492"/>
    <lineage>
        <taxon>Eukaryota</taxon>
        <taxon>Fungi</taxon>
        <taxon>Dikarya</taxon>
        <taxon>Ascomycota</taxon>
        <taxon>Pezizomycotina</taxon>
        <taxon>Eurotiomycetes</taxon>
        <taxon>Eurotiomycetidae</taxon>
        <taxon>Eurotiales</taxon>
        <taxon>Aspergillaceae</taxon>
        <taxon>Aspergillus</taxon>
        <taxon>Aspergillus subgen. Fumigati</taxon>
    </lineage>
</organism>
<evidence type="ECO:0000313" key="1">
    <source>
        <dbReference type="EMBL" id="GFF97187.1"/>
    </source>
</evidence>
<evidence type="ECO:0000313" key="2">
    <source>
        <dbReference type="Proteomes" id="UP000465266"/>
    </source>
</evidence>
<dbReference type="Proteomes" id="UP000465266">
    <property type="component" value="Unassembled WGS sequence"/>
</dbReference>
<proteinExistence type="predicted"/>
<sequence length="102" mass="10593">MLSLLANGTDPAKDGAAMEGLWTIPVCDLSGNGEVVVPRLGSAFTDCNVQCADTEFVNKANLNDTGFTVAGRLSCDTNKAVSVEEISVQDGLWKSLQQGSGA</sequence>
<name>A0ABQ1BAU8_9EURO</name>
<gene>
    <name evidence="1" type="ORF">IFM53868_08942</name>
</gene>
<comment type="caution">
    <text evidence="1">The sequence shown here is derived from an EMBL/GenBank/DDBJ whole genome shotgun (WGS) entry which is preliminary data.</text>
</comment>
<reference evidence="1 2" key="1">
    <citation type="submission" date="2020-01" db="EMBL/GenBank/DDBJ databases">
        <title>Draft genome sequence of Aspergillus udagawae IFM 53868.</title>
        <authorList>
            <person name="Takahashi H."/>
            <person name="Yaguchi T."/>
        </authorList>
    </citation>
    <scope>NUCLEOTIDE SEQUENCE [LARGE SCALE GENOMIC DNA]</scope>
    <source>
        <strain evidence="1 2">IFM 53868</strain>
    </source>
</reference>
<keyword evidence="2" id="KW-1185">Reference proteome</keyword>